<dbReference type="GO" id="GO:0032979">
    <property type="term" value="P:protein insertion into mitochondrial inner membrane from matrix"/>
    <property type="evidence" value="ECO:0007669"/>
    <property type="project" value="TreeGrafter"/>
</dbReference>
<dbReference type="OrthoDB" id="2436667at2759"/>
<dbReference type="HOGENOM" id="CLU_946550_0_0_1"/>
<evidence type="ECO:0000256" key="1">
    <source>
        <dbReference type="ARBA" id="ARBA00004141"/>
    </source>
</evidence>
<evidence type="ECO:0000256" key="5">
    <source>
        <dbReference type="ARBA" id="ARBA00023136"/>
    </source>
</evidence>
<dbReference type="EMBL" id="KN822008">
    <property type="protein sequence ID" value="KIM68798.1"/>
    <property type="molecule type" value="Genomic_DNA"/>
</dbReference>
<feature type="region of interest" description="Disordered" evidence="6">
    <location>
        <begin position="313"/>
        <end position="336"/>
    </location>
</feature>
<evidence type="ECO:0000256" key="4">
    <source>
        <dbReference type="ARBA" id="ARBA00022989"/>
    </source>
</evidence>
<dbReference type="STRING" id="1036808.A0A0C3A530"/>
<evidence type="ECO:0000313" key="7">
    <source>
        <dbReference type="EMBL" id="KIM68798.1"/>
    </source>
</evidence>
<dbReference type="GO" id="GO:0005743">
    <property type="term" value="C:mitochondrial inner membrane"/>
    <property type="evidence" value="ECO:0007669"/>
    <property type="project" value="TreeGrafter"/>
</dbReference>
<name>A0A0C3A530_9AGAM</name>
<keyword evidence="5" id="KW-0472">Membrane</keyword>
<dbReference type="AlphaFoldDB" id="A0A0C3A530"/>
<keyword evidence="8" id="KW-1185">Reference proteome</keyword>
<comment type="subcellular location">
    <subcellularLocation>
        <location evidence="1">Membrane</location>
        <topology evidence="1">Multi-pass membrane protein</topology>
    </subcellularLocation>
</comment>
<dbReference type="PANTHER" id="PTHR12428:SF65">
    <property type="entry name" value="CYTOCHROME C OXIDASE ASSEMBLY PROTEIN COX18, MITOCHONDRIAL"/>
    <property type="match status" value="1"/>
</dbReference>
<comment type="similarity">
    <text evidence="2">Belongs to the OXA1/ALB3/YidC family.</text>
</comment>
<dbReference type="PANTHER" id="PTHR12428">
    <property type="entry name" value="OXA1"/>
    <property type="match status" value="1"/>
</dbReference>
<evidence type="ECO:0000256" key="3">
    <source>
        <dbReference type="ARBA" id="ARBA00022692"/>
    </source>
</evidence>
<dbReference type="GO" id="GO:0033617">
    <property type="term" value="P:mitochondrial respiratory chain complex IV assembly"/>
    <property type="evidence" value="ECO:0007669"/>
    <property type="project" value="TreeGrafter"/>
</dbReference>
<evidence type="ECO:0000256" key="2">
    <source>
        <dbReference type="ARBA" id="ARBA00009877"/>
    </source>
</evidence>
<dbReference type="GO" id="GO:0032977">
    <property type="term" value="F:membrane insertase activity"/>
    <property type="evidence" value="ECO:0007669"/>
    <property type="project" value="InterPro"/>
</dbReference>
<proteinExistence type="inferred from homology"/>
<reference evidence="7 8" key="1">
    <citation type="submission" date="2014-04" db="EMBL/GenBank/DDBJ databases">
        <authorList>
            <consortium name="DOE Joint Genome Institute"/>
            <person name="Kuo A."/>
            <person name="Kohler A."/>
            <person name="Nagy L.G."/>
            <person name="Floudas D."/>
            <person name="Copeland A."/>
            <person name="Barry K.W."/>
            <person name="Cichocki N."/>
            <person name="Veneault-Fourrey C."/>
            <person name="LaButti K."/>
            <person name="Lindquist E.A."/>
            <person name="Lipzen A."/>
            <person name="Lundell T."/>
            <person name="Morin E."/>
            <person name="Murat C."/>
            <person name="Sun H."/>
            <person name="Tunlid A."/>
            <person name="Henrissat B."/>
            <person name="Grigoriev I.V."/>
            <person name="Hibbett D.S."/>
            <person name="Martin F."/>
            <person name="Nordberg H.P."/>
            <person name="Cantor M.N."/>
            <person name="Hua S.X."/>
        </authorList>
    </citation>
    <scope>NUCLEOTIDE SEQUENCE [LARGE SCALE GENOMIC DNA]</scope>
    <source>
        <strain evidence="7 8">Foug A</strain>
    </source>
</reference>
<dbReference type="Proteomes" id="UP000053989">
    <property type="component" value="Unassembled WGS sequence"/>
</dbReference>
<sequence>MLGRYVRRIVKTPRPLLVGYPSSPRRTVSSLDTLTGGFLDLATALPIPPTWPPYSTTIILCTVLSRLVLTVPFSVWAKQRQWRAEEVVVPAVRSMTPNVVRSISEEMAREGIRGTKEQIQSIHNERVKQILTSRKKQLFAQHRCRPEVTMLIPPITQLPAFVGFSVLLSRLSQAPTPFDSESFFTLSTLTHADPTGTLPIALGFITLANVESSRWFMTEAQLQREKQVQRWKEERVAKGETVLEPQKIIKSVLRLVSIGRIVVASMVPGSVVLYWVTSAAFGLVQTWILDYWELRRKRTLQVANLVPSTEAMVQGHRGSREPTPSEFESWRPVISS</sequence>
<gene>
    <name evidence="7" type="ORF">SCLCIDRAFT_1208989</name>
</gene>
<accession>A0A0C3A530</accession>
<dbReference type="InParanoid" id="A0A0C3A530"/>
<keyword evidence="4" id="KW-1133">Transmembrane helix</keyword>
<dbReference type="InterPro" id="IPR001708">
    <property type="entry name" value="YidC/ALB3/OXA1/COX18"/>
</dbReference>
<reference evidence="8" key="2">
    <citation type="submission" date="2015-01" db="EMBL/GenBank/DDBJ databases">
        <title>Evolutionary Origins and Diversification of the Mycorrhizal Mutualists.</title>
        <authorList>
            <consortium name="DOE Joint Genome Institute"/>
            <consortium name="Mycorrhizal Genomics Consortium"/>
            <person name="Kohler A."/>
            <person name="Kuo A."/>
            <person name="Nagy L.G."/>
            <person name="Floudas D."/>
            <person name="Copeland A."/>
            <person name="Barry K.W."/>
            <person name="Cichocki N."/>
            <person name="Veneault-Fourrey C."/>
            <person name="LaButti K."/>
            <person name="Lindquist E.A."/>
            <person name="Lipzen A."/>
            <person name="Lundell T."/>
            <person name="Morin E."/>
            <person name="Murat C."/>
            <person name="Riley R."/>
            <person name="Ohm R."/>
            <person name="Sun H."/>
            <person name="Tunlid A."/>
            <person name="Henrissat B."/>
            <person name="Grigoriev I.V."/>
            <person name="Hibbett D.S."/>
            <person name="Martin F."/>
        </authorList>
    </citation>
    <scope>NUCLEOTIDE SEQUENCE [LARGE SCALE GENOMIC DNA]</scope>
    <source>
        <strain evidence="8">Foug A</strain>
    </source>
</reference>
<keyword evidence="3" id="KW-0812">Transmembrane</keyword>
<evidence type="ECO:0000256" key="6">
    <source>
        <dbReference type="SAM" id="MobiDB-lite"/>
    </source>
</evidence>
<protein>
    <submittedName>
        <fullName evidence="7">Uncharacterized protein</fullName>
    </submittedName>
</protein>
<organism evidence="7 8">
    <name type="scientific">Scleroderma citrinum Foug A</name>
    <dbReference type="NCBI Taxonomy" id="1036808"/>
    <lineage>
        <taxon>Eukaryota</taxon>
        <taxon>Fungi</taxon>
        <taxon>Dikarya</taxon>
        <taxon>Basidiomycota</taxon>
        <taxon>Agaricomycotina</taxon>
        <taxon>Agaricomycetes</taxon>
        <taxon>Agaricomycetidae</taxon>
        <taxon>Boletales</taxon>
        <taxon>Sclerodermatineae</taxon>
        <taxon>Sclerodermataceae</taxon>
        <taxon>Scleroderma</taxon>
    </lineage>
</organism>
<evidence type="ECO:0000313" key="8">
    <source>
        <dbReference type="Proteomes" id="UP000053989"/>
    </source>
</evidence>